<organism evidence="1 2">
    <name type="scientific">Rhodoplanes roseus</name>
    <dbReference type="NCBI Taxonomy" id="29409"/>
    <lineage>
        <taxon>Bacteria</taxon>
        <taxon>Pseudomonadati</taxon>
        <taxon>Pseudomonadota</taxon>
        <taxon>Alphaproteobacteria</taxon>
        <taxon>Hyphomicrobiales</taxon>
        <taxon>Nitrobacteraceae</taxon>
        <taxon>Rhodoplanes</taxon>
    </lineage>
</organism>
<accession>A0A327KDV3</accession>
<name>A0A327KDV3_9BRAD</name>
<comment type="caution">
    <text evidence="1">The sequence shown here is derived from an EMBL/GenBank/DDBJ whole genome shotgun (WGS) entry which is preliminary data.</text>
</comment>
<sequence length="111" mass="12313">MSTSAPNTPPGVVAIVMAEDGHVIATATDFHREAPGGFELWDGQRMRAAKEAQWKAIDALCSPVVSKALDDYTTEQVFRKMQEKNNVRIVLIALGHPPDAQADFDHRSRRR</sequence>
<evidence type="ECO:0000313" key="1">
    <source>
        <dbReference type="EMBL" id="RAI36900.1"/>
    </source>
</evidence>
<reference evidence="1 2" key="1">
    <citation type="submission" date="2017-07" db="EMBL/GenBank/DDBJ databases">
        <title>Draft Genome Sequences of Select Purple Nonsulfur Bacteria.</title>
        <authorList>
            <person name="Lasarre B."/>
            <person name="Mckinlay J.B."/>
        </authorList>
    </citation>
    <scope>NUCLEOTIDE SEQUENCE [LARGE SCALE GENOMIC DNA]</scope>
    <source>
        <strain evidence="1 2">DSM 5909</strain>
    </source>
</reference>
<dbReference type="EMBL" id="NPEX01000472">
    <property type="protein sequence ID" value="RAI36900.1"/>
    <property type="molecule type" value="Genomic_DNA"/>
</dbReference>
<dbReference type="AlphaFoldDB" id="A0A327KDV3"/>
<keyword evidence="2" id="KW-1185">Reference proteome</keyword>
<proteinExistence type="predicted"/>
<dbReference type="RefSeq" id="WP_111423212.1">
    <property type="nucleotide sequence ID" value="NZ_NPEX01000472.1"/>
</dbReference>
<evidence type="ECO:0000313" key="2">
    <source>
        <dbReference type="Proteomes" id="UP000249130"/>
    </source>
</evidence>
<protein>
    <submittedName>
        <fullName evidence="1">Uncharacterized protein</fullName>
    </submittedName>
</protein>
<dbReference type="Proteomes" id="UP000249130">
    <property type="component" value="Unassembled WGS sequence"/>
</dbReference>
<gene>
    <name evidence="1" type="ORF">CH341_30050</name>
</gene>